<keyword evidence="2" id="KW-0862">Zinc</keyword>
<evidence type="ECO:0000256" key="1">
    <source>
        <dbReference type="ARBA" id="ARBA00022723"/>
    </source>
</evidence>
<dbReference type="SMART" id="SM00066">
    <property type="entry name" value="GAL4"/>
    <property type="match status" value="1"/>
</dbReference>
<dbReference type="Pfam" id="PF11951">
    <property type="entry name" value="Fungal_trans_2"/>
    <property type="match status" value="1"/>
</dbReference>
<gene>
    <name evidence="8" type="ORF">VE01_07267</name>
</gene>
<dbReference type="OrthoDB" id="2593732at2759"/>
<keyword evidence="3" id="KW-0805">Transcription regulation</keyword>
<dbReference type="InterPro" id="IPR036864">
    <property type="entry name" value="Zn2-C6_fun-type_DNA-bd_sf"/>
</dbReference>
<dbReference type="InterPro" id="IPR052360">
    <property type="entry name" value="Transcr_Regulatory_Proteins"/>
</dbReference>
<reference evidence="8 9" key="1">
    <citation type="submission" date="2016-03" db="EMBL/GenBank/DDBJ databases">
        <title>Comparative genomics of Pseudogymnoascus destructans, the fungus causing white-nose syndrome of bats.</title>
        <authorList>
            <person name="Palmer J.M."/>
            <person name="Drees K.P."/>
            <person name="Foster J.T."/>
            <person name="Lindner D.L."/>
        </authorList>
    </citation>
    <scope>NUCLEOTIDE SEQUENCE [LARGE SCALE GENOMIC DNA]</scope>
    <source>
        <strain evidence="8 9">UAMH 10579</strain>
    </source>
</reference>
<evidence type="ECO:0000256" key="5">
    <source>
        <dbReference type="ARBA" id="ARBA00023163"/>
    </source>
</evidence>
<dbReference type="PROSITE" id="PS00463">
    <property type="entry name" value="ZN2_CY6_FUNGAL_1"/>
    <property type="match status" value="1"/>
</dbReference>
<dbReference type="Proteomes" id="UP000091956">
    <property type="component" value="Unassembled WGS sequence"/>
</dbReference>
<dbReference type="GeneID" id="28840653"/>
<dbReference type="SUPFAM" id="SSF57701">
    <property type="entry name" value="Zn2/Cys6 DNA-binding domain"/>
    <property type="match status" value="1"/>
</dbReference>
<evidence type="ECO:0000256" key="3">
    <source>
        <dbReference type="ARBA" id="ARBA00023015"/>
    </source>
</evidence>
<dbReference type="STRING" id="342668.A0A1B8GF71"/>
<dbReference type="GO" id="GO:0000981">
    <property type="term" value="F:DNA-binding transcription factor activity, RNA polymerase II-specific"/>
    <property type="evidence" value="ECO:0007669"/>
    <property type="project" value="InterPro"/>
</dbReference>
<organism evidence="8 9">
    <name type="scientific">Pseudogymnoascus verrucosus</name>
    <dbReference type="NCBI Taxonomy" id="342668"/>
    <lineage>
        <taxon>Eukaryota</taxon>
        <taxon>Fungi</taxon>
        <taxon>Dikarya</taxon>
        <taxon>Ascomycota</taxon>
        <taxon>Pezizomycotina</taxon>
        <taxon>Leotiomycetes</taxon>
        <taxon>Thelebolales</taxon>
        <taxon>Thelebolaceae</taxon>
        <taxon>Pseudogymnoascus</taxon>
    </lineage>
</organism>
<proteinExistence type="predicted"/>
<reference evidence="9" key="2">
    <citation type="journal article" date="2018" name="Nat. Commun.">
        <title>Extreme sensitivity to ultraviolet light in the fungal pathogen causing white-nose syndrome of bats.</title>
        <authorList>
            <person name="Palmer J.M."/>
            <person name="Drees K.P."/>
            <person name="Foster J.T."/>
            <person name="Lindner D.L."/>
        </authorList>
    </citation>
    <scope>NUCLEOTIDE SEQUENCE [LARGE SCALE GENOMIC DNA]</scope>
    <source>
        <strain evidence="9">UAMH 10579</strain>
    </source>
</reference>
<dbReference type="CDD" id="cd00067">
    <property type="entry name" value="GAL4"/>
    <property type="match status" value="1"/>
</dbReference>
<dbReference type="PANTHER" id="PTHR36206:SF16">
    <property type="entry name" value="TRANSCRIPTION FACTOR DOMAIN-CONTAINING PROTEIN-RELATED"/>
    <property type="match status" value="1"/>
</dbReference>
<dbReference type="EMBL" id="KV460243">
    <property type="protein sequence ID" value="OBT94476.1"/>
    <property type="molecule type" value="Genomic_DNA"/>
</dbReference>
<dbReference type="InterPro" id="IPR021858">
    <property type="entry name" value="Fun_TF"/>
</dbReference>
<evidence type="ECO:0000259" key="7">
    <source>
        <dbReference type="PROSITE" id="PS50048"/>
    </source>
</evidence>
<protein>
    <recommendedName>
        <fullName evidence="7">Zn(2)-C6 fungal-type domain-containing protein</fullName>
    </recommendedName>
</protein>
<keyword evidence="6" id="KW-0539">Nucleus</keyword>
<dbReference type="Pfam" id="PF00172">
    <property type="entry name" value="Zn_clus"/>
    <property type="match status" value="1"/>
</dbReference>
<sequence length="579" mass="64426">MSAADTKKRPRARILRSKSGCRTCRIRKVKCDERHPACGKCASTGRTCEWFAPESPPVVQETSIERRRVLPLVDATILERRSFDFFASRTVRDLAWLFDSDLWEFTILQLSQSEKALRHAAVALSSLQEAEETYGMPISKDRAGDVRHRFAARHYNLAIHYLSEGMCAGAENARLTTLVTCLVFIHIELLRGRYEESLTHLRSGLQILEGGKAASSGNNDELEDEILKAFQKLDLQAAHFGEPTPRPRLVLDEADRTTPGGSSLPPFTSISEAKDQCDILMSKNFHFIASCVEQTPQERAQNDQQLVARQAELTDLHHVYLNALFKLANSQAELSPKDRRGAMMLRAHLIASSIHLAACLAPNSNILFDQHLAGFKDIVALAESLISDFSTPTSSPETPGRKIITKERMPTFLTDWGVVLPLYFVAIKCRDSPTRHAALNALDSWRHREGFWDSALAHKIASQVVKMEEVGILGSGAVKIYDDVDGDVGNEPRSYLGTSTRSSSGKKKKAVAVREPVEADELPGQVRIGNTFVQISEDQQHITVTLTRKLWNGGEGEIQPGVAQDDEEGWVTENYQLTL</sequence>
<keyword evidence="1" id="KW-0479">Metal-binding</keyword>
<dbReference type="Gene3D" id="4.10.240.10">
    <property type="entry name" value="Zn(2)-C6 fungal-type DNA-binding domain"/>
    <property type="match status" value="1"/>
</dbReference>
<evidence type="ECO:0000256" key="2">
    <source>
        <dbReference type="ARBA" id="ARBA00022833"/>
    </source>
</evidence>
<keyword evidence="9" id="KW-1185">Reference proteome</keyword>
<dbReference type="PROSITE" id="PS50048">
    <property type="entry name" value="ZN2_CY6_FUNGAL_2"/>
    <property type="match status" value="1"/>
</dbReference>
<keyword evidence="4" id="KW-0238">DNA-binding</keyword>
<name>A0A1B8GF71_9PEZI</name>
<dbReference type="RefSeq" id="XP_018128209.1">
    <property type="nucleotide sequence ID" value="XM_018276702.2"/>
</dbReference>
<dbReference type="PANTHER" id="PTHR36206">
    <property type="entry name" value="ASPERCRYPTIN BIOSYNTHESIS CLUSTER-SPECIFIC TRANSCRIPTION REGULATOR ATNN-RELATED"/>
    <property type="match status" value="1"/>
</dbReference>
<evidence type="ECO:0000313" key="9">
    <source>
        <dbReference type="Proteomes" id="UP000091956"/>
    </source>
</evidence>
<evidence type="ECO:0000313" key="8">
    <source>
        <dbReference type="EMBL" id="OBT94476.1"/>
    </source>
</evidence>
<keyword evidence="5" id="KW-0804">Transcription</keyword>
<dbReference type="InterPro" id="IPR001138">
    <property type="entry name" value="Zn2Cys6_DnaBD"/>
</dbReference>
<feature type="domain" description="Zn(2)-C6 fungal-type" evidence="7">
    <location>
        <begin position="20"/>
        <end position="50"/>
    </location>
</feature>
<accession>A0A1B8GF71</accession>
<dbReference type="AlphaFoldDB" id="A0A1B8GF71"/>
<evidence type="ECO:0000256" key="6">
    <source>
        <dbReference type="ARBA" id="ARBA00023242"/>
    </source>
</evidence>
<evidence type="ECO:0000256" key="4">
    <source>
        <dbReference type="ARBA" id="ARBA00023125"/>
    </source>
</evidence>
<dbReference type="GO" id="GO:0003677">
    <property type="term" value="F:DNA binding"/>
    <property type="evidence" value="ECO:0007669"/>
    <property type="project" value="UniProtKB-KW"/>
</dbReference>
<dbReference type="GO" id="GO:0008270">
    <property type="term" value="F:zinc ion binding"/>
    <property type="evidence" value="ECO:0007669"/>
    <property type="project" value="InterPro"/>
</dbReference>